<proteinExistence type="predicted"/>
<dbReference type="RefSeq" id="WP_145276489.1">
    <property type="nucleotide sequence ID" value="NZ_CP036426.1"/>
</dbReference>
<evidence type="ECO:0008006" key="3">
    <source>
        <dbReference type="Google" id="ProtNLM"/>
    </source>
</evidence>
<dbReference type="AlphaFoldDB" id="A0A518HBE6"/>
<evidence type="ECO:0000313" key="2">
    <source>
        <dbReference type="Proteomes" id="UP000317835"/>
    </source>
</evidence>
<dbReference type="OrthoDB" id="9757947at2"/>
<dbReference type="SUPFAM" id="SSF110296">
    <property type="entry name" value="Oligoxyloglucan reducing end-specific cellobiohydrolase"/>
    <property type="match status" value="1"/>
</dbReference>
<organism evidence="1 2">
    <name type="scientific">Tautonia plasticadhaerens</name>
    <dbReference type="NCBI Taxonomy" id="2527974"/>
    <lineage>
        <taxon>Bacteria</taxon>
        <taxon>Pseudomonadati</taxon>
        <taxon>Planctomycetota</taxon>
        <taxon>Planctomycetia</taxon>
        <taxon>Isosphaerales</taxon>
        <taxon>Isosphaeraceae</taxon>
        <taxon>Tautonia</taxon>
    </lineage>
</organism>
<dbReference type="InterPro" id="IPR052025">
    <property type="entry name" value="Xyloglucanase_GH74"/>
</dbReference>
<dbReference type="InterPro" id="IPR015943">
    <property type="entry name" value="WD40/YVTN_repeat-like_dom_sf"/>
</dbReference>
<sequence>MGRRLLVATRKGLFTIERSGSGAGWEVVGVAFEGDNVPMTLADPRDGALYAALDHGHFGSKFHRSGDGGSTWEEVAVPVFPEQGPEDVETHPFTGQPQPWALDKVWALEPGGPEEAGVLWCGTIPGGLFRSGDGGRSWALVETLWRHPSRKAWFGGGADRPGIHSICLDPRDPGRLMLGVSCGGVWATDDGGASWDCRASGMFAAYMPPEHKDDPNIQDPHRVVRCRDEPDCLWAQHHNGIFRTTDGASSWHEVASDRVPSTFGFAVAVHPEDPDTAWFVPAQKDEKRIPVGGKVVVTRTRDGGRSFDVITAGLPQRNAYDLVYRHAMDVDDRGEVLAFGSTTGSLWVSEDSGDSWLAVSEHLPPVYCVRFSA</sequence>
<dbReference type="KEGG" id="tpla:ElP_61360"/>
<reference evidence="1 2" key="1">
    <citation type="submission" date="2019-02" db="EMBL/GenBank/DDBJ databases">
        <title>Deep-cultivation of Planctomycetes and their phenomic and genomic characterization uncovers novel biology.</title>
        <authorList>
            <person name="Wiegand S."/>
            <person name="Jogler M."/>
            <person name="Boedeker C."/>
            <person name="Pinto D."/>
            <person name="Vollmers J."/>
            <person name="Rivas-Marin E."/>
            <person name="Kohn T."/>
            <person name="Peeters S.H."/>
            <person name="Heuer A."/>
            <person name="Rast P."/>
            <person name="Oberbeckmann S."/>
            <person name="Bunk B."/>
            <person name="Jeske O."/>
            <person name="Meyerdierks A."/>
            <person name="Storesund J.E."/>
            <person name="Kallscheuer N."/>
            <person name="Luecker S."/>
            <person name="Lage O.M."/>
            <person name="Pohl T."/>
            <person name="Merkel B.J."/>
            <person name="Hornburger P."/>
            <person name="Mueller R.-W."/>
            <person name="Bruemmer F."/>
            <person name="Labrenz M."/>
            <person name="Spormann A.M."/>
            <person name="Op den Camp H."/>
            <person name="Overmann J."/>
            <person name="Amann R."/>
            <person name="Jetten M.S.M."/>
            <person name="Mascher T."/>
            <person name="Medema M.H."/>
            <person name="Devos D.P."/>
            <person name="Kaster A.-K."/>
            <person name="Ovreas L."/>
            <person name="Rohde M."/>
            <person name="Galperin M.Y."/>
            <person name="Jogler C."/>
        </authorList>
    </citation>
    <scope>NUCLEOTIDE SEQUENCE [LARGE SCALE GENOMIC DNA]</scope>
    <source>
        <strain evidence="1 2">ElP</strain>
    </source>
</reference>
<dbReference type="Proteomes" id="UP000317835">
    <property type="component" value="Chromosome"/>
</dbReference>
<dbReference type="CDD" id="cd15482">
    <property type="entry name" value="Sialidase_non-viral"/>
    <property type="match status" value="1"/>
</dbReference>
<dbReference type="Gene3D" id="2.130.10.10">
    <property type="entry name" value="YVTN repeat-like/Quinoprotein amine dehydrogenase"/>
    <property type="match status" value="1"/>
</dbReference>
<dbReference type="GO" id="GO:0010411">
    <property type="term" value="P:xyloglucan metabolic process"/>
    <property type="evidence" value="ECO:0007669"/>
    <property type="project" value="TreeGrafter"/>
</dbReference>
<dbReference type="PANTHER" id="PTHR43739">
    <property type="entry name" value="XYLOGLUCANASE (EUROFUNG)"/>
    <property type="match status" value="1"/>
</dbReference>
<dbReference type="EMBL" id="CP036426">
    <property type="protein sequence ID" value="QDV38185.1"/>
    <property type="molecule type" value="Genomic_DNA"/>
</dbReference>
<evidence type="ECO:0000313" key="1">
    <source>
        <dbReference type="EMBL" id="QDV38185.1"/>
    </source>
</evidence>
<dbReference type="PANTHER" id="PTHR43739:SF5">
    <property type="entry name" value="EXO-ALPHA-SIALIDASE"/>
    <property type="match status" value="1"/>
</dbReference>
<keyword evidence="2" id="KW-1185">Reference proteome</keyword>
<protein>
    <recommendedName>
        <fullName evidence="3">BNR/Asp-box repeat protein</fullName>
    </recommendedName>
</protein>
<accession>A0A518HBE6</accession>
<gene>
    <name evidence="1" type="ORF">ElP_61360</name>
</gene>
<name>A0A518HBE6_9BACT</name>